<reference evidence="3" key="1">
    <citation type="submission" date="2016-10" db="EMBL/GenBank/DDBJ databases">
        <authorList>
            <person name="Varghese N."/>
            <person name="Submissions S."/>
        </authorList>
    </citation>
    <scope>NUCLEOTIDE SEQUENCE [LARGE SCALE GENOMIC DNA]</scope>
    <source>
        <strain evidence="3">DSM 15282</strain>
    </source>
</reference>
<dbReference type="InterPro" id="IPR007372">
    <property type="entry name" value="Lipid/polyisoprenoid-bd_YceI"/>
</dbReference>
<dbReference type="Pfam" id="PF04264">
    <property type="entry name" value="YceI"/>
    <property type="match status" value="1"/>
</dbReference>
<dbReference type="EMBL" id="FOVW01000003">
    <property type="protein sequence ID" value="SFO05335.1"/>
    <property type="molecule type" value="Genomic_DNA"/>
</dbReference>
<evidence type="ECO:0000313" key="3">
    <source>
        <dbReference type="Proteomes" id="UP000199564"/>
    </source>
</evidence>
<dbReference type="STRING" id="226506.SAMN04488519_103243"/>
<protein>
    <submittedName>
        <fullName evidence="2">YceI-like domain-containing protein</fullName>
    </submittedName>
</protein>
<gene>
    <name evidence="2" type="ORF">SAMN04488519_103243</name>
</gene>
<dbReference type="SUPFAM" id="SSF101874">
    <property type="entry name" value="YceI-like"/>
    <property type="match status" value="1"/>
</dbReference>
<dbReference type="Proteomes" id="UP000199564">
    <property type="component" value="Unassembled WGS sequence"/>
</dbReference>
<keyword evidence="3" id="KW-1185">Reference proteome</keyword>
<sequence length="193" mass="21230">MERLTKYILLTLIVGVLQIQVGYAQQQLFTIKNSAEVKVSGTSTIHDWDMVTEGPLQGQASINLLSGKLEGIQSLTIKVPVKSLKSGKSSMDKNAYEALKAEQFQSVDFQLISLDEIQSNYLMATGKLSIAGVSQTVKMKVNYQVNGNSVLFSGNLPITFTQFKLSPPTAVFNTIKTGNDLQISYKAIYEQKN</sequence>
<accession>A0A1I5E1B9</accession>
<dbReference type="InterPro" id="IPR036761">
    <property type="entry name" value="TTHA0802/YceI-like_sf"/>
</dbReference>
<dbReference type="RefSeq" id="WP_091651615.1">
    <property type="nucleotide sequence ID" value="NZ_FOVW01000003.1"/>
</dbReference>
<evidence type="ECO:0000313" key="2">
    <source>
        <dbReference type="EMBL" id="SFO05335.1"/>
    </source>
</evidence>
<evidence type="ECO:0000259" key="1">
    <source>
        <dbReference type="Pfam" id="PF04264"/>
    </source>
</evidence>
<dbReference type="Gene3D" id="2.40.128.110">
    <property type="entry name" value="Lipid/polyisoprenoid-binding, YceI-like"/>
    <property type="match status" value="1"/>
</dbReference>
<organism evidence="2 3">
    <name type="scientific">Algoriphagus ornithinivorans</name>
    <dbReference type="NCBI Taxonomy" id="226506"/>
    <lineage>
        <taxon>Bacteria</taxon>
        <taxon>Pseudomonadati</taxon>
        <taxon>Bacteroidota</taxon>
        <taxon>Cytophagia</taxon>
        <taxon>Cytophagales</taxon>
        <taxon>Cyclobacteriaceae</taxon>
        <taxon>Algoriphagus</taxon>
    </lineage>
</organism>
<feature type="domain" description="Lipid/polyisoprenoid-binding YceI-like" evidence="1">
    <location>
        <begin position="59"/>
        <end position="184"/>
    </location>
</feature>
<dbReference type="AlphaFoldDB" id="A0A1I5E1B9"/>
<proteinExistence type="predicted"/>
<name>A0A1I5E1B9_9BACT</name>